<reference evidence="1 2" key="1">
    <citation type="submission" date="2024-09" db="EMBL/GenBank/DDBJ databases">
        <authorList>
            <person name="Sun Q."/>
            <person name="Mori K."/>
        </authorList>
    </citation>
    <scope>NUCLEOTIDE SEQUENCE [LARGE SCALE GENOMIC DNA]</scope>
    <source>
        <strain evidence="1 2">CECT 8365</strain>
    </source>
</reference>
<proteinExistence type="predicted"/>
<dbReference type="Proteomes" id="UP001589562">
    <property type="component" value="Unassembled WGS sequence"/>
</dbReference>
<dbReference type="EMBL" id="JBHMFE010000007">
    <property type="protein sequence ID" value="MFB9107366.1"/>
    <property type="molecule type" value="Genomic_DNA"/>
</dbReference>
<protein>
    <submittedName>
        <fullName evidence="1">Uncharacterized protein</fullName>
    </submittedName>
</protein>
<dbReference type="RefSeq" id="WP_278009541.1">
    <property type="nucleotide sequence ID" value="NZ_CP121112.1"/>
</dbReference>
<accession>A0ABV5H7D0</accession>
<keyword evidence="2" id="KW-1185">Reference proteome</keyword>
<organism evidence="1 2">
    <name type="scientific">Flavobacterium gyeonganense</name>
    <dbReference type="NCBI Taxonomy" id="1310418"/>
    <lineage>
        <taxon>Bacteria</taxon>
        <taxon>Pseudomonadati</taxon>
        <taxon>Bacteroidota</taxon>
        <taxon>Flavobacteriia</taxon>
        <taxon>Flavobacteriales</taxon>
        <taxon>Flavobacteriaceae</taxon>
        <taxon>Flavobacterium</taxon>
    </lineage>
</organism>
<evidence type="ECO:0000313" key="1">
    <source>
        <dbReference type="EMBL" id="MFB9107366.1"/>
    </source>
</evidence>
<comment type="caution">
    <text evidence="1">The sequence shown here is derived from an EMBL/GenBank/DDBJ whole genome shotgun (WGS) entry which is preliminary data.</text>
</comment>
<name>A0ABV5H7D0_9FLAO</name>
<evidence type="ECO:0000313" key="2">
    <source>
        <dbReference type="Proteomes" id="UP001589562"/>
    </source>
</evidence>
<sequence length="52" mass="5752">MFFSPDGNENPGLIFVRFCGVKEATLEAAFRTLKNNKDKEELQCTAGIASKN</sequence>
<gene>
    <name evidence="1" type="ORF">ACFFVK_02160</name>
</gene>